<accession>A0A5E8AKT0</accession>
<dbReference type="EMBL" id="CABVLI010000049">
    <property type="protein sequence ID" value="VVT32018.1"/>
    <property type="molecule type" value="Genomic_DNA"/>
</dbReference>
<feature type="transmembrane region" description="Helical" evidence="1">
    <location>
        <begin position="48"/>
        <end position="68"/>
    </location>
</feature>
<dbReference type="Proteomes" id="UP000326857">
    <property type="component" value="Unassembled WGS sequence"/>
</dbReference>
<reference evidence="2 3" key="1">
    <citation type="submission" date="2019-09" db="EMBL/GenBank/DDBJ databases">
        <authorList>
            <person name="Dittami M. S."/>
        </authorList>
    </citation>
    <scope>NUCLEOTIDE SEQUENCE [LARGE SCALE GENOMIC DNA]</scope>
    <source>
        <strain evidence="2">SPHINGO391</strain>
    </source>
</reference>
<dbReference type="AlphaFoldDB" id="A0A5E8AKT0"/>
<evidence type="ECO:0000256" key="1">
    <source>
        <dbReference type="SAM" id="Phobius"/>
    </source>
</evidence>
<keyword evidence="1" id="KW-0472">Membrane</keyword>
<protein>
    <submittedName>
        <fullName evidence="2">Uncharacterized protein</fullName>
    </submittedName>
</protein>
<dbReference type="RefSeq" id="WP_151992137.1">
    <property type="nucleotide sequence ID" value="NZ_JASPFN010000001.1"/>
</dbReference>
<keyword evidence="1" id="KW-1133">Transmembrane helix</keyword>
<evidence type="ECO:0000313" key="2">
    <source>
        <dbReference type="EMBL" id="VVT32018.1"/>
    </source>
</evidence>
<organism evidence="2 3">
    <name type="scientific">Sphingomonas aurantiaca</name>
    <dbReference type="NCBI Taxonomy" id="185949"/>
    <lineage>
        <taxon>Bacteria</taxon>
        <taxon>Pseudomonadati</taxon>
        <taxon>Pseudomonadota</taxon>
        <taxon>Alphaproteobacteria</taxon>
        <taxon>Sphingomonadales</taxon>
        <taxon>Sphingomonadaceae</taxon>
        <taxon>Sphingomonas</taxon>
    </lineage>
</organism>
<sequence length="107" mass="10514">MASTQTMDGNTALARTALVAGEVLIPGTSNIIAGNIGAGLGTLVGTGVAIAVLAPLSPLLAGLAAIGLRINSYKLATTGTSMMTSVRDIMPSFDAPKNAGTATKTAN</sequence>
<evidence type="ECO:0000313" key="3">
    <source>
        <dbReference type="Proteomes" id="UP000326857"/>
    </source>
</evidence>
<keyword evidence="1" id="KW-0812">Transmembrane</keyword>
<gene>
    <name evidence="2" type="ORF">SPHINGO391_530056</name>
</gene>
<proteinExistence type="predicted"/>
<name>A0A5E8AKT0_9SPHN</name>